<evidence type="ECO:0000256" key="1">
    <source>
        <dbReference type="ARBA" id="ARBA00004141"/>
    </source>
</evidence>
<feature type="region of interest" description="Disordered" evidence="5">
    <location>
        <begin position="1"/>
        <end position="28"/>
    </location>
</feature>
<dbReference type="PANTHER" id="PTHR13659">
    <property type="entry name" value="AUTOSOMAL HIGHLY CONSERVED PROTEIN"/>
    <property type="match status" value="1"/>
</dbReference>
<keyword evidence="8" id="KW-1185">Reference proteome</keyword>
<name>A0A915KL29_ROMCU</name>
<feature type="transmembrane region" description="Helical" evidence="6">
    <location>
        <begin position="121"/>
        <end position="143"/>
    </location>
</feature>
<dbReference type="GO" id="GO:0016020">
    <property type="term" value="C:membrane"/>
    <property type="evidence" value="ECO:0007669"/>
    <property type="project" value="UniProtKB-SubCell"/>
</dbReference>
<dbReference type="Pfam" id="PF06271">
    <property type="entry name" value="RDD"/>
    <property type="match status" value="1"/>
</dbReference>
<organism evidence="8 9">
    <name type="scientific">Romanomermis culicivorax</name>
    <name type="common">Nematode worm</name>
    <dbReference type="NCBI Taxonomy" id="13658"/>
    <lineage>
        <taxon>Eukaryota</taxon>
        <taxon>Metazoa</taxon>
        <taxon>Ecdysozoa</taxon>
        <taxon>Nematoda</taxon>
        <taxon>Enoplea</taxon>
        <taxon>Dorylaimia</taxon>
        <taxon>Mermithida</taxon>
        <taxon>Mermithoidea</taxon>
        <taxon>Mermithidae</taxon>
        <taxon>Romanomermis</taxon>
    </lineage>
</organism>
<feature type="compositionally biased region" description="Polar residues" evidence="5">
    <location>
        <begin position="14"/>
        <end position="28"/>
    </location>
</feature>
<dbReference type="OMA" id="WGYANWQ"/>
<evidence type="ECO:0000256" key="2">
    <source>
        <dbReference type="ARBA" id="ARBA00022692"/>
    </source>
</evidence>
<comment type="subcellular location">
    <subcellularLocation>
        <location evidence="1">Membrane</location>
        <topology evidence="1">Multi-pass membrane protein</topology>
    </subcellularLocation>
</comment>
<evidence type="ECO:0000256" key="4">
    <source>
        <dbReference type="ARBA" id="ARBA00023136"/>
    </source>
</evidence>
<evidence type="ECO:0000256" key="6">
    <source>
        <dbReference type="SAM" id="Phobius"/>
    </source>
</evidence>
<evidence type="ECO:0000256" key="3">
    <source>
        <dbReference type="ARBA" id="ARBA00022989"/>
    </source>
</evidence>
<dbReference type="AlphaFoldDB" id="A0A915KL29"/>
<evidence type="ECO:0000256" key="5">
    <source>
        <dbReference type="SAM" id="MobiDB-lite"/>
    </source>
</evidence>
<dbReference type="InterPro" id="IPR039871">
    <property type="entry name" value="FAM8A1"/>
</dbReference>
<keyword evidence="2 6" id="KW-0812">Transmembrane</keyword>
<proteinExistence type="predicted"/>
<reference evidence="9" key="1">
    <citation type="submission" date="2022-11" db="UniProtKB">
        <authorList>
            <consortium name="WormBaseParasite"/>
        </authorList>
    </citation>
    <scope>IDENTIFICATION</scope>
</reference>
<keyword evidence="3 6" id="KW-1133">Transmembrane helix</keyword>
<dbReference type="PANTHER" id="PTHR13659:SF5">
    <property type="entry name" value="PROTEIN FAM8A1"/>
    <property type="match status" value="1"/>
</dbReference>
<protein>
    <submittedName>
        <fullName evidence="9">RDD domain-containing protein</fullName>
    </submittedName>
</protein>
<sequence>MMNGEQNELRNRKTAGSPSSVNDITNKLPDNNLAPAAHDYGSAAEYAEAVRAWLWAYHNWQLTQCLLPFTLHQFQVGASNQSSHLTSFHAAPSSAIVSQVPSAQPTQNGVQYTIPHFGRRIVAELIDGLFCFAISLLLTFIFVEMGLIDAEKYEKILNYEADLKVVINITQDLFPLEIIKRLLTSVIEAIFLSKGIGSIPAGQTPGKFVLSLKVIPCDEISFASARRGLVNAIWLPFEPTKVAVWPGPICETVRQNVKHFNDAFVRSVIKNFAMGFLFPLCVIMYTFRYNRAVYDLAAETVVVEA</sequence>
<accession>A0A915KL29</accession>
<dbReference type="WBParaSite" id="nRc.2.0.1.t39470-RA">
    <property type="protein sequence ID" value="nRc.2.0.1.t39470-RA"/>
    <property type="gene ID" value="nRc.2.0.1.g39470"/>
</dbReference>
<feature type="domain" description="RDD" evidence="7">
    <location>
        <begin position="115"/>
        <end position="298"/>
    </location>
</feature>
<keyword evidence="4 6" id="KW-0472">Membrane</keyword>
<dbReference type="Proteomes" id="UP000887565">
    <property type="component" value="Unplaced"/>
</dbReference>
<evidence type="ECO:0000313" key="8">
    <source>
        <dbReference type="Proteomes" id="UP000887565"/>
    </source>
</evidence>
<evidence type="ECO:0000313" key="9">
    <source>
        <dbReference type="WBParaSite" id="nRc.2.0.1.t39470-RA"/>
    </source>
</evidence>
<evidence type="ECO:0000259" key="7">
    <source>
        <dbReference type="Pfam" id="PF06271"/>
    </source>
</evidence>
<dbReference type="InterPro" id="IPR010432">
    <property type="entry name" value="RDD"/>
</dbReference>
<feature type="transmembrane region" description="Helical" evidence="6">
    <location>
        <begin position="268"/>
        <end position="287"/>
    </location>
</feature>